<gene>
    <name evidence="4" type="ORF">DGMP_36810</name>
</gene>
<dbReference type="PANTHER" id="PTHR11575:SF24">
    <property type="entry name" value="5'-NUCLEOTIDASE"/>
    <property type="match status" value="1"/>
</dbReference>
<dbReference type="PANTHER" id="PTHR11575">
    <property type="entry name" value="5'-NUCLEOTIDASE-RELATED"/>
    <property type="match status" value="1"/>
</dbReference>
<dbReference type="GO" id="GO:0016787">
    <property type="term" value="F:hydrolase activity"/>
    <property type="evidence" value="ECO:0007669"/>
    <property type="project" value="InterPro"/>
</dbReference>
<name>A0A8D5JEV2_9BACT</name>
<proteinExistence type="predicted"/>
<dbReference type="EMBL" id="AP024086">
    <property type="protein sequence ID" value="BCL62988.1"/>
    <property type="molecule type" value="Genomic_DNA"/>
</dbReference>
<dbReference type="InterPro" id="IPR006179">
    <property type="entry name" value="5_nucleotidase/apyrase"/>
</dbReference>
<organism evidence="4 5">
    <name type="scientific">Desulfomarina profundi</name>
    <dbReference type="NCBI Taxonomy" id="2772557"/>
    <lineage>
        <taxon>Bacteria</taxon>
        <taxon>Pseudomonadati</taxon>
        <taxon>Thermodesulfobacteriota</taxon>
        <taxon>Desulfobulbia</taxon>
        <taxon>Desulfobulbales</taxon>
        <taxon>Desulfobulbaceae</taxon>
        <taxon>Desulfomarina</taxon>
    </lineage>
</organism>
<accession>A0A8D5JEV2</accession>
<dbReference type="InterPro" id="IPR004843">
    <property type="entry name" value="Calcineurin-like_PHP"/>
</dbReference>
<keyword evidence="1" id="KW-0732">Signal</keyword>
<reference evidence="4" key="1">
    <citation type="submission" date="2020-09" db="EMBL/GenBank/DDBJ databases">
        <title>Desulfogranum mesoprofundum gen. nov., sp. nov., a novel mesophilic, sulfate-reducing chemolithoautotroph isolated from a deep-sea hydrothermal vent chimney in the Suiyo Seamount.</title>
        <authorList>
            <person name="Hashimoto Y."/>
            <person name="Nakagawa S."/>
        </authorList>
    </citation>
    <scope>NUCLEOTIDE SEQUENCE</scope>
    <source>
        <strain evidence="4">KT2</strain>
    </source>
</reference>
<evidence type="ECO:0000313" key="5">
    <source>
        <dbReference type="Proteomes" id="UP000826725"/>
    </source>
</evidence>
<sequence length="560" mass="61176">MRAESRHGRTFNRSTHSIDMKKTTFYSLVFSCSLFFTGLFFSVSIADLSASPRSAAKQLTIIGTGDLQGRLDPVREFVPGMASRKTAVTGGISRIATLIKQIRQETQNPVIVLSSGDDLMGRYFHQFKGKAIFTLMEMAGYDILGLGNHDFDGGPGVLAEALESVSMIALCSDLQVEGTVMEKSCSPYLIRNYQGIRIGFFSLMTRNFPVITSTGKIKLSIDRKNTARKMVSLLRKKGARIIIAVTHTGNREDHKLAGETTGIDIIFGGHSHDYTATVEQTGDTLIVNGGEKGMALVRLDVNLDSSGHIIPDSAKYTLLPVSASIAPEKRVADTLKHYRDQLPKAAIIGNTLKNWDLTKTALRTGESPVADLVTDTIRTRFNADIVLFNSGAFRGNTSYPAGPVTDTMIAEIDEFENDIILLTIKGKHLLQILETSAGKLGTGGFLQVSGIRLSISPASPANADSSRIKSIKTVDPDGSLHPLDPERDYLLATNDFLALHGGDGYGQFRQYGHDIRNTYSTMGSIMIDRFLREQTVSPAKPDGRITILRSKSQFNLHHDS</sequence>
<dbReference type="Pfam" id="PF02872">
    <property type="entry name" value="5_nucleotid_C"/>
    <property type="match status" value="1"/>
</dbReference>
<protein>
    <submittedName>
        <fullName evidence="4">Multifunctional 2',3'-cyclic-nucleotide 2'-phosphodiesterase/5'-nucleotidase/3'-nucleotidase</fullName>
    </submittedName>
</protein>
<feature type="domain" description="5'-Nucleotidase C-terminal" evidence="3">
    <location>
        <begin position="356"/>
        <end position="508"/>
    </location>
</feature>
<dbReference type="AlphaFoldDB" id="A0A8D5JEV2"/>
<dbReference type="Proteomes" id="UP000826725">
    <property type="component" value="Chromosome"/>
</dbReference>
<evidence type="ECO:0000259" key="3">
    <source>
        <dbReference type="Pfam" id="PF02872"/>
    </source>
</evidence>
<dbReference type="InterPro" id="IPR008334">
    <property type="entry name" value="5'-Nucleotdase_C"/>
</dbReference>
<evidence type="ECO:0000313" key="4">
    <source>
        <dbReference type="EMBL" id="BCL62988.1"/>
    </source>
</evidence>
<dbReference type="GO" id="GO:0009166">
    <property type="term" value="P:nucleotide catabolic process"/>
    <property type="evidence" value="ECO:0007669"/>
    <property type="project" value="InterPro"/>
</dbReference>
<keyword evidence="5" id="KW-1185">Reference proteome</keyword>
<dbReference type="Pfam" id="PF00149">
    <property type="entry name" value="Metallophos"/>
    <property type="match status" value="1"/>
</dbReference>
<feature type="domain" description="Calcineurin-like phosphoesterase" evidence="2">
    <location>
        <begin position="60"/>
        <end position="274"/>
    </location>
</feature>
<evidence type="ECO:0000259" key="2">
    <source>
        <dbReference type="Pfam" id="PF00149"/>
    </source>
</evidence>
<evidence type="ECO:0000256" key="1">
    <source>
        <dbReference type="ARBA" id="ARBA00022729"/>
    </source>
</evidence>
<dbReference type="KEGG" id="dbk:DGMP_36810"/>